<dbReference type="CDD" id="cd22392">
    <property type="entry name" value="KH-I_PNO1_rpt2"/>
    <property type="match status" value="1"/>
</dbReference>
<evidence type="ECO:0000256" key="4">
    <source>
        <dbReference type="ARBA" id="ARBA00023242"/>
    </source>
</evidence>
<comment type="similarity">
    <text evidence="2">Belongs to the PNO1 family.</text>
</comment>
<dbReference type="Pfam" id="PF22891">
    <property type="entry name" value="KH_PNO1_2nd"/>
    <property type="match status" value="1"/>
</dbReference>
<dbReference type="PANTHER" id="PTHR12826:SF13">
    <property type="entry name" value="RNA-BINDING PROTEIN PNO1"/>
    <property type="match status" value="1"/>
</dbReference>
<evidence type="ECO:0000256" key="5">
    <source>
        <dbReference type="SAM" id="MobiDB-lite"/>
    </source>
</evidence>
<dbReference type="InterPro" id="IPR055212">
    <property type="entry name" value="KH-I_PNO1_first"/>
</dbReference>
<proteinExistence type="inferred from homology"/>
<evidence type="ECO:0000259" key="6">
    <source>
        <dbReference type="SMART" id="SM00322"/>
    </source>
</evidence>
<keyword evidence="8" id="KW-1185">Reference proteome</keyword>
<keyword evidence="3" id="KW-0694">RNA-binding</keyword>
<protein>
    <recommendedName>
        <fullName evidence="6">K Homology domain-containing protein</fullName>
    </recommendedName>
</protein>
<reference evidence="7" key="1">
    <citation type="submission" date="2020-01" db="EMBL/GenBank/DDBJ databases">
        <title>Development of genomics and gene disruption for Polysphondylium violaceum indicates a role for the polyketide synthase stlB in stalk morphogenesis.</title>
        <authorList>
            <person name="Narita B."/>
            <person name="Kawabe Y."/>
            <person name="Kin K."/>
            <person name="Saito T."/>
            <person name="Gibbs R."/>
            <person name="Kuspa A."/>
            <person name="Muzny D."/>
            <person name="Queller D."/>
            <person name="Richards S."/>
            <person name="Strassman J."/>
            <person name="Sucgang R."/>
            <person name="Worley K."/>
            <person name="Schaap P."/>
        </authorList>
    </citation>
    <scope>NUCLEOTIDE SEQUENCE</scope>
    <source>
        <strain evidence="7">QSvi11</strain>
    </source>
</reference>
<dbReference type="PANTHER" id="PTHR12826">
    <property type="entry name" value="RIBONUCLEASE Y"/>
    <property type="match status" value="1"/>
</dbReference>
<feature type="compositionally biased region" description="Polar residues" evidence="5">
    <location>
        <begin position="1"/>
        <end position="10"/>
    </location>
</feature>
<dbReference type="SMART" id="SM00322">
    <property type="entry name" value="KH"/>
    <property type="match status" value="1"/>
</dbReference>
<dbReference type="GO" id="GO:0005730">
    <property type="term" value="C:nucleolus"/>
    <property type="evidence" value="ECO:0007669"/>
    <property type="project" value="UniProtKB-SubCell"/>
</dbReference>
<dbReference type="InterPro" id="IPR036612">
    <property type="entry name" value="KH_dom_type_1_sf"/>
</dbReference>
<dbReference type="EMBL" id="AJWJ01000236">
    <property type="protein sequence ID" value="KAF2072962.1"/>
    <property type="molecule type" value="Genomic_DNA"/>
</dbReference>
<evidence type="ECO:0000256" key="1">
    <source>
        <dbReference type="ARBA" id="ARBA00004604"/>
    </source>
</evidence>
<feature type="domain" description="K Homology" evidence="6">
    <location>
        <begin position="163"/>
        <end position="231"/>
    </location>
</feature>
<dbReference type="CDD" id="cd22391">
    <property type="entry name" value="KH-I_PNO1_rpt1"/>
    <property type="match status" value="1"/>
</dbReference>
<evidence type="ECO:0000313" key="8">
    <source>
        <dbReference type="Proteomes" id="UP000695562"/>
    </source>
</evidence>
<dbReference type="FunFam" id="3.30.1370.10:FF:000009">
    <property type="entry name" value="RNA-binding protein PNO1"/>
    <property type="match status" value="1"/>
</dbReference>
<dbReference type="FunFam" id="3.30.1370.10:FF:000048">
    <property type="entry name" value="RNA-binding protein PNO1 isoform X2"/>
    <property type="match status" value="1"/>
</dbReference>
<name>A0A8J4V3W0_9MYCE</name>
<feature type="region of interest" description="Disordered" evidence="5">
    <location>
        <begin position="1"/>
        <end position="69"/>
    </location>
</feature>
<comment type="caution">
    <text evidence="7">The sequence shown here is derived from an EMBL/GenBank/DDBJ whole genome shotgun (WGS) entry which is preliminary data.</text>
</comment>
<dbReference type="AlphaFoldDB" id="A0A8J4V3W0"/>
<comment type="subcellular location">
    <subcellularLocation>
        <location evidence="1">Nucleus</location>
        <location evidence="1">Nucleolus</location>
    </subcellularLocation>
</comment>
<organism evidence="7 8">
    <name type="scientific">Polysphondylium violaceum</name>
    <dbReference type="NCBI Taxonomy" id="133409"/>
    <lineage>
        <taxon>Eukaryota</taxon>
        <taxon>Amoebozoa</taxon>
        <taxon>Evosea</taxon>
        <taxon>Eumycetozoa</taxon>
        <taxon>Dictyostelia</taxon>
        <taxon>Dictyosteliales</taxon>
        <taxon>Dictyosteliaceae</taxon>
        <taxon>Polysphondylium</taxon>
    </lineage>
</organism>
<gene>
    <name evidence="7" type="ORF">CYY_005728</name>
</gene>
<evidence type="ECO:0000256" key="2">
    <source>
        <dbReference type="ARBA" id="ARBA00007515"/>
    </source>
</evidence>
<dbReference type="GO" id="GO:0003723">
    <property type="term" value="F:RNA binding"/>
    <property type="evidence" value="ECO:0007669"/>
    <property type="project" value="UniProtKB-KW"/>
</dbReference>
<dbReference type="SUPFAM" id="SSF54791">
    <property type="entry name" value="Eukaryotic type KH-domain (KH-domain type I)"/>
    <property type="match status" value="1"/>
</dbReference>
<dbReference type="InterPro" id="IPR055211">
    <property type="entry name" value="KH_PNO1_2nd"/>
</dbReference>
<dbReference type="Proteomes" id="UP000695562">
    <property type="component" value="Unassembled WGS sequence"/>
</dbReference>
<dbReference type="OrthoDB" id="1932641at2759"/>
<evidence type="ECO:0000256" key="3">
    <source>
        <dbReference type="ARBA" id="ARBA00022884"/>
    </source>
</evidence>
<accession>A0A8J4V3W0</accession>
<dbReference type="Gene3D" id="3.30.1370.10">
    <property type="entry name" value="K Homology domain, type 1"/>
    <property type="match status" value="2"/>
</dbReference>
<keyword evidence="4" id="KW-0539">Nucleus</keyword>
<dbReference type="InterPro" id="IPR004087">
    <property type="entry name" value="KH_dom"/>
</dbReference>
<sequence>MSTKPTTPSVDQEENVLSEESVQQESNKSKSNKRSRDADMTPVSEQGEENDDNVNDSNKKPSFSQITIEDTETEQIRKITIPFNRLAPLKSNWQQIYEPIVTHLKLQIRMNTKTRKVELKSSKTTKEASAIQKGADFVHAFSLGFDVNDAVALLRLDDLYIDSFDVEDVKILKGDNLARAIGRVAGQNGKTKFTIENVTKTRIVLADKRIHILGSYQNIRVAKDAICDLIIGSPPGKVYAKLKTVSSRISERF</sequence>
<evidence type="ECO:0000313" key="7">
    <source>
        <dbReference type="EMBL" id="KAF2072962.1"/>
    </source>
</evidence>